<feature type="chain" id="PRO_5043960138" evidence="2">
    <location>
        <begin position="26"/>
        <end position="227"/>
    </location>
</feature>
<feature type="signal peptide" evidence="2">
    <location>
        <begin position="1"/>
        <end position="25"/>
    </location>
</feature>
<gene>
    <name evidence="3" type="ORF">SOO65_11835</name>
</gene>
<feature type="region of interest" description="Disordered" evidence="1">
    <location>
        <begin position="37"/>
        <end position="59"/>
    </location>
</feature>
<dbReference type="AlphaFoldDB" id="A0AAX4HJK7"/>
<evidence type="ECO:0000256" key="2">
    <source>
        <dbReference type="SAM" id="SignalP"/>
    </source>
</evidence>
<organism evidence="3 4">
    <name type="scientific">Peredibacter starrii</name>
    <dbReference type="NCBI Taxonomy" id="28202"/>
    <lineage>
        <taxon>Bacteria</taxon>
        <taxon>Pseudomonadati</taxon>
        <taxon>Bdellovibrionota</taxon>
        <taxon>Bacteriovoracia</taxon>
        <taxon>Bacteriovoracales</taxon>
        <taxon>Bacteriovoracaceae</taxon>
        <taxon>Peredibacter</taxon>
    </lineage>
</organism>
<dbReference type="EMBL" id="CP139487">
    <property type="protein sequence ID" value="WPU63377.1"/>
    <property type="molecule type" value="Genomic_DNA"/>
</dbReference>
<keyword evidence="2" id="KW-0732">Signal</keyword>
<evidence type="ECO:0000313" key="4">
    <source>
        <dbReference type="Proteomes" id="UP001324634"/>
    </source>
</evidence>
<sequence length="227" mass="24604">MNNKIAVKMTAILMLGILLVTFTHCMPSNTLDIKHTDSEYSNYTPPSSVPKSEEQELNETQVSVGIKNHEQILQTMATLTGVDPQTNNDVMRVYNEVALSLPTGNDVKVFSPTHQIAVSKLAAQFCNSLVDSQTLRTVVWPTFNFGMAPGAEMAPARRTDAINSVIDAFWLGMVEGEELVEAQLELDALLVQLSTPVANEGNNSALTVKAMKGLCTATLSSAHVILL</sequence>
<proteinExistence type="predicted"/>
<dbReference type="Proteomes" id="UP001324634">
    <property type="component" value="Chromosome"/>
</dbReference>
<dbReference type="RefSeq" id="WP_321389973.1">
    <property type="nucleotide sequence ID" value="NZ_CP139487.1"/>
</dbReference>
<evidence type="ECO:0000256" key="1">
    <source>
        <dbReference type="SAM" id="MobiDB-lite"/>
    </source>
</evidence>
<keyword evidence="4" id="KW-1185">Reference proteome</keyword>
<reference evidence="3 4" key="1">
    <citation type="submission" date="2023-11" db="EMBL/GenBank/DDBJ databases">
        <title>Peredibacter starrii A3.12.</title>
        <authorList>
            <person name="Mitchell R.J."/>
        </authorList>
    </citation>
    <scope>NUCLEOTIDE SEQUENCE [LARGE SCALE GENOMIC DNA]</scope>
    <source>
        <strain evidence="3 4">A3.12</strain>
    </source>
</reference>
<accession>A0AAX4HJK7</accession>
<feature type="compositionally biased region" description="Polar residues" evidence="1">
    <location>
        <begin position="39"/>
        <end position="50"/>
    </location>
</feature>
<name>A0AAX4HJK7_9BACT</name>
<evidence type="ECO:0000313" key="3">
    <source>
        <dbReference type="EMBL" id="WPU63377.1"/>
    </source>
</evidence>
<protein>
    <submittedName>
        <fullName evidence="3">Uncharacterized protein</fullName>
    </submittedName>
</protein>
<dbReference type="KEGG" id="psti:SOO65_11835"/>